<dbReference type="CDD" id="cd00064">
    <property type="entry name" value="FU"/>
    <property type="match status" value="1"/>
</dbReference>
<keyword evidence="10" id="KW-0472">Membrane</keyword>
<evidence type="ECO:0000256" key="8">
    <source>
        <dbReference type="ARBA" id="ARBA00023157"/>
    </source>
</evidence>
<dbReference type="InterPro" id="IPR018097">
    <property type="entry name" value="EGF_Ca-bd_CS"/>
</dbReference>
<dbReference type="KEGG" id="muo:115472475"/>
<keyword evidence="10" id="KW-1133">Transmembrane helix</keyword>
<organism evidence="13 14">
    <name type="scientific">Microcaecilia unicolor</name>
    <dbReference type="NCBI Taxonomy" id="1415580"/>
    <lineage>
        <taxon>Eukaryota</taxon>
        <taxon>Metazoa</taxon>
        <taxon>Chordata</taxon>
        <taxon>Craniata</taxon>
        <taxon>Vertebrata</taxon>
        <taxon>Euteleostomi</taxon>
        <taxon>Amphibia</taxon>
        <taxon>Gymnophiona</taxon>
        <taxon>Siphonopidae</taxon>
        <taxon>Microcaecilia</taxon>
    </lineage>
</organism>
<proteinExistence type="inferred from homology"/>
<keyword evidence="3 9" id="KW-0245">EGF-like domain</keyword>
<dbReference type="OrthoDB" id="10045365at2759"/>
<dbReference type="Proteomes" id="UP000515156">
    <property type="component" value="Chromosome 6"/>
</dbReference>
<evidence type="ECO:0000256" key="6">
    <source>
        <dbReference type="ARBA" id="ARBA00022824"/>
    </source>
</evidence>
<dbReference type="CDD" id="cd00054">
    <property type="entry name" value="EGF_CA"/>
    <property type="match status" value="1"/>
</dbReference>
<name>A0A6P7YHW7_9AMPH</name>
<dbReference type="InterPro" id="IPR001881">
    <property type="entry name" value="EGF-like_Ca-bd_dom"/>
</dbReference>
<dbReference type="InterPro" id="IPR021852">
    <property type="entry name" value="DUF3456"/>
</dbReference>
<sequence length="412" mass="45802">MDTPWTKLHSLQSVFVVVWFVFLLHPGYSKQEPCDTCRYLVSNFKKGLEKTAGQNFGGGNTAWEEEKLTKYETSETRLLEVMESVCGTSNFECNRMLEQSEELLETWWFKKQTQYPDLFQWLCIDTLKVCCPPGTFGSDCLSCSGGSEKPCNGNGRCDGDGTRSGTGLCNCSPSYGGPLCTECSIGYYEASRNETHLVCSECYKTCSKCTGPEDDNCMLCKKGWMLHDHKCIDIDECGLEKAQCRANQFCVNLEGSYECRDCDKACVGCMGSGPARCKKCNKGYRRDGVKCLDIDECNNQDPICTGEHEVCVNTEGSHRCTCEKGYSKNDGVCTQDQQDPMAEKGLFEDMTDDELVVLQQMFFGIIICALATLAAKGDMVFTAIFIGAIAAMAGYWLTERGDRVLDGFMKGR</sequence>
<feature type="signal peptide" evidence="11">
    <location>
        <begin position="1"/>
        <end position="29"/>
    </location>
</feature>
<dbReference type="PROSITE" id="PS00022">
    <property type="entry name" value="EGF_1"/>
    <property type="match status" value="1"/>
</dbReference>
<evidence type="ECO:0000256" key="2">
    <source>
        <dbReference type="ARBA" id="ARBA00005897"/>
    </source>
</evidence>
<dbReference type="InterPro" id="IPR000742">
    <property type="entry name" value="EGF"/>
</dbReference>
<evidence type="ECO:0000256" key="9">
    <source>
        <dbReference type="PROSITE-ProRule" id="PRU00076"/>
    </source>
</evidence>
<feature type="domain" description="EGF-like" evidence="12">
    <location>
        <begin position="139"/>
        <end position="181"/>
    </location>
</feature>
<comment type="similarity">
    <text evidence="2">Belongs to the CRELD family.</text>
</comment>
<dbReference type="GeneID" id="115472475"/>
<keyword evidence="4 11" id="KW-0732">Signal</keyword>
<feature type="domain" description="EGF-like" evidence="12">
    <location>
        <begin position="293"/>
        <end position="334"/>
    </location>
</feature>
<feature type="transmembrane region" description="Helical" evidence="10">
    <location>
        <begin position="355"/>
        <end position="373"/>
    </location>
</feature>
<dbReference type="RefSeq" id="XP_030062625.1">
    <property type="nucleotide sequence ID" value="XM_030206765.1"/>
</dbReference>
<dbReference type="InterPro" id="IPR002049">
    <property type="entry name" value="LE_dom"/>
</dbReference>
<evidence type="ECO:0000259" key="12">
    <source>
        <dbReference type="PROSITE" id="PS50026"/>
    </source>
</evidence>
<dbReference type="InterPro" id="IPR009030">
    <property type="entry name" value="Growth_fac_rcpt_cys_sf"/>
</dbReference>
<dbReference type="Gene3D" id="2.10.25.10">
    <property type="entry name" value="Laminin"/>
    <property type="match status" value="2"/>
</dbReference>
<evidence type="ECO:0000256" key="7">
    <source>
        <dbReference type="ARBA" id="ARBA00022837"/>
    </source>
</evidence>
<reference evidence="14" key="1">
    <citation type="submission" date="2025-08" db="UniProtKB">
        <authorList>
            <consortium name="RefSeq"/>
        </authorList>
    </citation>
    <scope>IDENTIFICATION</scope>
</reference>
<comment type="subcellular location">
    <subcellularLocation>
        <location evidence="1">Endoplasmic reticulum</location>
    </subcellularLocation>
</comment>
<gene>
    <name evidence="14" type="primary">CRELD1</name>
</gene>
<dbReference type="PROSITE" id="PS01187">
    <property type="entry name" value="EGF_CA"/>
    <property type="match status" value="1"/>
</dbReference>
<dbReference type="AlphaFoldDB" id="A0A6P7YHW7"/>
<evidence type="ECO:0000313" key="14">
    <source>
        <dbReference type="RefSeq" id="XP_030062625.1"/>
    </source>
</evidence>
<dbReference type="PROSITE" id="PS01248">
    <property type="entry name" value="EGF_LAM_1"/>
    <property type="match status" value="1"/>
</dbReference>
<keyword evidence="6" id="KW-0256">Endoplasmic reticulum</keyword>
<evidence type="ECO:0000256" key="5">
    <source>
        <dbReference type="ARBA" id="ARBA00022737"/>
    </source>
</evidence>
<feature type="disulfide bond" evidence="9">
    <location>
        <begin position="171"/>
        <end position="180"/>
    </location>
</feature>
<dbReference type="InParanoid" id="A0A6P7YHW7"/>
<evidence type="ECO:0000256" key="10">
    <source>
        <dbReference type="SAM" id="Phobius"/>
    </source>
</evidence>
<keyword evidence="5" id="KW-0677">Repeat</keyword>
<dbReference type="PANTHER" id="PTHR24039">
    <property type="entry name" value="FIBRILLIN-RELATED"/>
    <property type="match status" value="1"/>
</dbReference>
<evidence type="ECO:0000256" key="1">
    <source>
        <dbReference type="ARBA" id="ARBA00004240"/>
    </source>
</evidence>
<dbReference type="SUPFAM" id="SSF57184">
    <property type="entry name" value="Growth factor receptor domain"/>
    <property type="match status" value="1"/>
</dbReference>
<comment type="caution">
    <text evidence="9">Lacks conserved residue(s) required for the propagation of feature annotation.</text>
</comment>
<keyword evidence="13" id="KW-1185">Reference proteome</keyword>
<evidence type="ECO:0000256" key="4">
    <source>
        <dbReference type="ARBA" id="ARBA00022729"/>
    </source>
</evidence>
<evidence type="ECO:0000256" key="3">
    <source>
        <dbReference type="ARBA" id="ARBA00022536"/>
    </source>
</evidence>
<keyword evidence="7" id="KW-0106">Calcium</keyword>
<accession>A0A6P7YHW7</accession>
<dbReference type="PROSITE" id="PS50026">
    <property type="entry name" value="EGF_3"/>
    <property type="match status" value="2"/>
</dbReference>
<dbReference type="GO" id="GO:0005509">
    <property type="term" value="F:calcium ion binding"/>
    <property type="evidence" value="ECO:0007669"/>
    <property type="project" value="InterPro"/>
</dbReference>
<dbReference type="Pfam" id="PF11938">
    <property type="entry name" value="DUF3456"/>
    <property type="match status" value="1"/>
</dbReference>
<keyword evidence="10" id="KW-0812">Transmembrane</keyword>
<feature type="chain" id="PRO_5027834103" evidence="11">
    <location>
        <begin position="30"/>
        <end position="412"/>
    </location>
</feature>
<evidence type="ECO:0000313" key="13">
    <source>
        <dbReference type="Proteomes" id="UP000515156"/>
    </source>
</evidence>
<dbReference type="SMART" id="SM00181">
    <property type="entry name" value="EGF"/>
    <property type="match status" value="4"/>
</dbReference>
<dbReference type="Pfam" id="PF07645">
    <property type="entry name" value="EGF_CA"/>
    <property type="match status" value="2"/>
</dbReference>
<protein>
    <submittedName>
        <fullName evidence="14">Cysteine-rich with EGF-like domain protein 1</fullName>
    </submittedName>
</protein>
<dbReference type="Gene3D" id="2.10.220.10">
    <property type="entry name" value="Hormone Receptor, Insulin-like Growth Factor Receptor 1, Chain A, domain 2"/>
    <property type="match status" value="1"/>
</dbReference>
<dbReference type="FunCoup" id="A0A6P7YHW7">
    <property type="interactions" value="326"/>
</dbReference>
<dbReference type="InterPro" id="IPR006212">
    <property type="entry name" value="Furin_repeat"/>
</dbReference>
<dbReference type="SMART" id="SM00261">
    <property type="entry name" value="FU"/>
    <property type="match status" value="2"/>
</dbReference>
<dbReference type="InterPro" id="IPR049883">
    <property type="entry name" value="NOTCH1_EGF-like"/>
</dbReference>
<feature type="transmembrane region" description="Helical" evidence="10">
    <location>
        <begin position="380"/>
        <end position="398"/>
    </location>
</feature>
<keyword evidence="8 9" id="KW-1015">Disulfide bond</keyword>
<dbReference type="PROSITE" id="PS01186">
    <property type="entry name" value="EGF_2"/>
    <property type="match status" value="1"/>
</dbReference>
<evidence type="ECO:0000256" key="11">
    <source>
        <dbReference type="SAM" id="SignalP"/>
    </source>
</evidence>
<dbReference type="SMART" id="SM00179">
    <property type="entry name" value="EGF_CA"/>
    <property type="match status" value="2"/>
</dbReference>
<dbReference type="GO" id="GO:0005783">
    <property type="term" value="C:endoplasmic reticulum"/>
    <property type="evidence" value="ECO:0007669"/>
    <property type="project" value="UniProtKB-SubCell"/>
</dbReference>
<dbReference type="CTD" id="78987"/>